<dbReference type="PANTHER" id="PTHR10300:SF14">
    <property type="entry name" value="PROTEIN SARAH"/>
    <property type="match status" value="1"/>
</dbReference>
<dbReference type="Gene3D" id="3.30.70.330">
    <property type="match status" value="1"/>
</dbReference>
<dbReference type="SUPFAM" id="SSF54928">
    <property type="entry name" value="RNA-binding domain, RBD"/>
    <property type="match status" value="1"/>
</dbReference>
<dbReference type="GO" id="GO:0003676">
    <property type="term" value="F:nucleic acid binding"/>
    <property type="evidence" value="ECO:0007669"/>
    <property type="project" value="InterPro"/>
</dbReference>
<sequence>MLIEELHKSSRGEEGEAGGGYENGGGGVEEGAGGHDPGLQGGAGGESVDGDPDTSSEPPTSIIVTNLTLETFEHQVEREKFESLFHEIDEMVNFQYFKSFRRVRVNFATAEQATRGREKVHMTEFNAHHLGKQPRGRPTLAATSTRKAVPHLTASFTPCGLGACSRGRTCCQL</sequence>
<dbReference type="Pfam" id="PF04847">
    <property type="entry name" value="Calcipressin"/>
    <property type="match status" value="1"/>
</dbReference>
<protein>
    <submittedName>
        <fullName evidence="3">Uncharacterized protein</fullName>
    </submittedName>
</protein>
<dbReference type="InterPro" id="IPR035979">
    <property type="entry name" value="RBD_domain_sf"/>
</dbReference>
<feature type="compositionally biased region" description="Basic and acidic residues" evidence="2">
    <location>
        <begin position="1"/>
        <end position="14"/>
    </location>
</feature>
<dbReference type="InterPro" id="IPR006931">
    <property type="entry name" value="Calcipressin"/>
</dbReference>
<feature type="compositionally biased region" description="Gly residues" evidence="2">
    <location>
        <begin position="17"/>
        <end position="47"/>
    </location>
</feature>
<dbReference type="GO" id="GO:0019722">
    <property type="term" value="P:calcium-mediated signaling"/>
    <property type="evidence" value="ECO:0007669"/>
    <property type="project" value="InterPro"/>
</dbReference>
<feature type="region of interest" description="Disordered" evidence="2">
    <location>
        <begin position="1"/>
        <end position="60"/>
    </location>
</feature>
<dbReference type="GO" id="GO:0005737">
    <property type="term" value="C:cytoplasm"/>
    <property type="evidence" value="ECO:0007669"/>
    <property type="project" value="TreeGrafter"/>
</dbReference>
<dbReference type="CDD" id="cd12434">
    <property type="entry name" value="RRM_RCAN_like"/>
    <property type="match status" value="1"/>
</dbReference>
<accession>A0AAW0TL30</accession>
<dbReference type="GO" id="GO:0008597">
    <property type="term" value="F:calcium-dependent protein serine/threonine phosphatase regulator activity"/>
    <property type="evidence" value="ECO:0007669"/>
    <property type="project" value="TreeGrafter"/>
</dbReference>
<evidence type="ECO:0000256" key="1">
    <source>
        <dbReference type="ARBA" id="ARBA00008209"/>
    </source>
</evidence>
<dbReference type="AlphaFoldDB" id="A0AAW0TL30"/>
<organism evidence="3 4">
    <name type="scientific">Scylla paramamosain</name>
    <name type="common">Mud crab</name>
    <dbReference type="NCBI Taxonomy" id="85552"/>
    <lineage>
        <taxon>Eukaryota</taxon>
        <taxon>Metazoa</taxon>
        <taxon>Ecdysozoa</taxon>
        <taxon>Arthropoda</taxon>
        <taxon>Crustacea</taxon>
        <taxon>Multicrustacea</taxon>
        <taxon>Malacostraca</taxon>
        <taxon>Eumalacostraca</taxon>
        <taxon>Eucarida</taxon>
        <taxon>Decapoda</taxon>
        <taxon>Pleocyemata</taxon>
        <taxon>Brachyura</taxon>
        <taxon>Eubrachyura</taxon>
        <taxon>Portunoidea</taxon>
        <taxon>Portunidae</taxon>
        <taxon>Portuninae</taxon>
        <taxon>Scylla</taxon>
    </lineage>
</organism>
<comment type="caution">
    <text evidence="3">The sequence shown here is derived from an EMBL/GenBank/DDBJ whole genome shotgun (WGS) entry which is preliminary data.</text>
</comment>
<dbReference type="EMBL" id="JARAKH010000030">
    <property type="protein sequence ID" value="KAK8387768.1"/>
    <property type="molecule type" value="Genomic_DNA"/>
</dbReference>
<evidence type="ECO:0000256" key="2">
    <source>
        <dbReference type="SAM" id="MobiDB-lite"/>
    </source>
</evidence>
<gene>
    <name evidence="3" type="ORF">O3P69_018324</name>
</gene>
<name>A0AAW0TL30_SCYPA</name>
<proteinExistence type="inferred from homology"/>
<dbReference type="Proteomes" id="UP001487740">
    <property type="component" value="Unassembled WGS sequence"/>
</dbReference>
<comment type="similarity">
    <text evidence="1">Belongs to the RCAN family.</text>
</comment>
<keyword evidence="4" id="KW-1185">Reference proteome</keyword>
<evidence type="ECO:0000313" key="4">
    <source>
        <dbReference type="Proteomes" id="UP001487740"/>
    </source>
</evidence>
<dbReference type="InterPro" id="IPR012677">
    <property type="entry name" value="Nucleotide-bd_a/b_plait_sf"/>
</dbReference>
<evidence type="ECO:0000313" key="3">
    <source>
        <dbReference type="EMBL" id="KAK8387768.1"/>
    </source>
</evidence>
<dbReference type="PANTHER" id="PTHR10300">
    <property type="entry name" value="CALCIPRESSIN"/>
    <property type="match status" value="1"/>
</dbReference>
<reference evidence="3 4" key="1">
    <citation type="submission" date="2023-03" db="EMBL/GenBank/DDBJ databases">
        <title>High-quality genome of Scylla paramamosain provides insights in environmental adaptation.</title>
        <authorList>
            <person name="Zhang L."/>
        </authorList>
    </citation>
    <scope>NUCLEOTIDE SEQUENCE [LARGE SCALE GENOMIC DNA]</scope>
    <source>
        <strain evidence="3">LZ_2023a</strain>
        <tissue evidence="3">Muscle</tissue>
    </source>
</reference>
<dbReference type="GO" id="GO:0005634">
    <property type="term" value="C:nucleus"/>
    <property type="evidence" value="ECO:0007669"/>
    <property type="project" value="TreeGrafter"/>
</dbReference>